<protein>
    <recommendedName>
        <fullName evidence="5">Adenosine deaminase</fullName>
        <ecNumber evidence="4">3.5.4.4</ecNumber>
    </recommendedName>
</protein>
<comment type="subcellular location">
    <subcellularLocation>
        <location evidence="2">Secreted</location>
    </subcellularLocation>
</comment>
<evidence type="ECO:0000256" key="7">
    <source>
        <dbReference type="ARBA" id="ARBA00022723"/>
    </source>
</evidence>
<evidence type="ECO:0000256" key="4">
    <source>
        <dbReference type="ARBA" id="ARBA00012784"/>
    </source>
</evidence>
<comment type="catalytic activity">
    <reaction evidence="10">
        <text>adenosine + H2O + H(+) = inosine + NH4(+)</text>
        <dbReference type="Rhea" id="RHEA:24408"/>
        <dbReference type="ChEBI" id="CHEBI:15377"/>
        <dbReference type="ChEBI" id="CHEBI:15378"/>
        <dbReference type="ChEBI" id="CHEBI:16335"/>
        <dbReference type="ChEBI" id="CHEBI:17596"/>
        <dbReference type="ChEBI" id="CHEBI:28938"/>
        <dbReference type="EC" id="3.5.4.4"/>
    </reaction>
</comment>
<dbReference type="GO" id="GO:0046872">
    <property type="term" value="F:metal ion binding"/>
    <property type="evidence" value="ECO:0007669"/>
    <property type="project" value="UniProtKB-KW"/>
</dbReference>
<dbReference type="SUPFAM" id="SSF51556">
    <property type="entry name" value="Metallo-dependent hydrolases"/>
    <property type="match status" value="1"/>
</dbReference>
<evidence type="ECO:0000313" key="12">
    <source>
        <dbReference type="EMBL" id="CAB3245699.1"/>
    </source>
</evidence>
<accession>A0A8S1AE35</accession>
<dbReference type="Pfam" id="PF00962">
    <property type="entry name" value="A_deaminase"/>
    <property type="match status" value="1"/>
</dbReference>
<evidence type="ECO:0000256" key="2">
    <source>
        <dbReference type="ARBA" id="ARBA00004613"/>
    </source>
</evidence>
<keyword evidence="9" id="KW-0378">Hydrolase</keyword>
<keyword evidence="8" id="KW-0732">Signal</keyword>
<dbReference type="GO" id="GO:0046103">
    <property type="term" value="P:inosine biosynthetic process"/>
    <property type="evidence" value="ECO:0007669"/>
    <property type="project" value="TreeGrafter"/>
</dbReference>
<dbReference type="GO" id="GO:0006154">
    <property type="term" value="P:adenosine catabolic process"/>
    <property type="evidence" value="ECO:0007669"/>
    <property type="project" value="InterPro"/>
</dbReference>
<evidence type="ECO:0000256" key="3">
    <source>
        <dbReference type="ARBA" id="ARBA00006083"/>
    </source>
</evidence>
<evidence type="ECO:0000256" key="6">
    <source>
        <dbReference type="ARBA" id="ARBA00022525"/>
    </source>
</evidence>
<dbReference type="InterPro" id="IPR032466">
    <property type="entry name" value="Metal_Hydrolase"/>
</dbReference>
<dbReference type="NCBIfam" id="TIGR01431">
    <property type="entry name" value="adm_rel"/>
    <property type="match status" value="1"/>
</dbReference>
<comment type="similarity">
    <text evidence="3">Belongs to the metallo-dependent hydrolases superfamily. Adenosine and AMP deaminases family. ADGF subfamily.</text>
</comment>
<evidence type="ECO:0000256" key="1">
    <source>
        <dbReference type="ARBA" id="ARBA00001947"/>
    </source>
</evidence>
<comment type="cofactor">
    <cofactor evidence="1">
        <name>Zn(2+)</name>
        <dbReference type="ChEBI" id="CHEBI:29105"/>
    </cofactor>
</comment>
<keyword evidence="7" id="KW-0479">Metal-binding</keyword>
<gene>
    <name evidence="12" type="ORF">APLA_LOCUS11212</name>
</gene>
<evidence type="ECO:0000256" key="8">
    <source>
        <dbReference type="ARBA" id="ARBA00022729"/>
    </source>
</evidence>
<dbReference type="InterPro" id="IPR006331">
    <property type="entry name" value="ADGF"/>
</dbReference>
<evidence type="ECO:0000256" key="9">
    <source>
        <dbReference type="ARBA" id="ARBA00022801"/>
    </source>
</evidence>
<dbReference type="GO" id="GO:0004000">
    <property type="term" value="F:adenosine deaminase activity"/>
    <property type="evidence" value="ECO:0007669"/>
    <property type="project" value="InterPro"/>
</dbReference>
<dbReference type="AlphaFoldDB" id="A0A8S1AE35"/>
<dbReference type="InterPro" id="IPR006330">
    <property type="entry name" value="Ado/ade_deaminase"/>
</dbReference>
<dbReference type="FunFam" id="3.20.20.140:FF:000017">
    <property type="entry name" value="Adenosine deaminase 2"/>
    <property type="match status" value="1"/>
</dbReference>
<dbReference type="EC" id="3.5.4.4" evidence="4"/>
<dbReference type="PANTHER" id="PTHR11409">
    <property type="entry name" value="ADENOSINE DEAMINASE"/>
    <property type="match status" value="1"/>
</dbReference>
<dbReference type="EMBL" id="CADEBD010000327">
    <property type="protein sequence ID" value="CAB3245699.1"/>
    <property type="molecule type" value="Genomic_DNA"/>
</dbReference>
<feature type="domain" description="Adenosine deaminase" evidence="11">
    <location>
        <begin position="105"/>
        <end position="391"/>
    </location>
</feature>
<evidence type="ECO:0000313" key="13">
    <source>
        <dbReference type="Proteomes" id="UP000494256"/>
    </source>
</evidence>
<evidence type="ECO:0000259" key="11">
    <source>
        <dbReference type="Pfam" id="PF00962"/>
    </source>
</evidence>
<dbReference type="GO" id="GO:0005615">
    <property type="term" value="C:extracellular space"/>
    <property type="evidence" value="ECO:0007669"/>
    <property type="project" value="InterPro"/>
</dbReference>
<organism evidence="12 13">
    <name type="scientific">Arctia plantaginis</name>
    <name type="common">Wood tiger moth</name>
    <name type="synonym">Phalaena plantaginis</name>
    <dbReference type="NCBI Taxonomy" id="874455"/>
    <lineage>
        <taxon>Eukaryota</taxon>
        <taxon>Metazoa</taxon>
        <taxon>Ecdysozoa</taxon>
        <taxon>Arthropoda</taxon>
        <taxon>Hexapoda</taxon>
        <taxon>Insecta</taxon>
        <taxon>Pterygota</taxon>
        <taxon>Neoptera</taxon>
        <taxon>Endopterygota</taxon>
        <taxon>Lepidoptera</taxon>
        <taxon>Glossata</taxon>
        <taxon>Ditrysia</taxon>
        <taxon>Noctuoidea</taxon>
        <taxon>Erebidae</taxon>
        <taxon>Arctiinae</taxon>
        <taxon>Arctia</taxon>
    </lineage>
</organism>
<keyword evidence="6" id="KW-0964">Secreted</keyword>
<name>A0A8S1AE35_ARCPL</name>
<proteinExistence type="inferred from homology"/>
<dbReference type="Proteomes" id="UP000494256">
    <property type="component" value="Unassembled WGS sequence"/>
</dbReference>
<evidence type="ECO:0000256" key="10">
    <source>
        <dbReference type="ARBA" id="ARBA00047764"/>
    </source>
</evidence>
<dbReference type="OrthoDB" id="7476629at2759"/>
<reference evidence="12 13" key="1">
    <citation type="submission" date="2020-04" db="EMBL/GenBank/DDBJ databases">
        <authorList>
            <person name="Wallbank WR R."/>
            <person name="Pardo Diaz C."/>
            <person name="Kozak K."/>
            <person name="Martin S."/>
            <person name="Jiggins C."/>
            <person name="Moest M."/>
            <person name="Warren A I."/>
            <person name="Byers J.R.P. K."/>
            <person name="Montejo-Kovacevich G."/>
            <person name="Yen C E."/>
        </authorList>
    </citation>
    <scope>NUCLEOTIDE SEQUENCE [LARGE SCALE GENOMIC DNA]</scope>
</reference>
<sequence length="412" mass="47423">MKESKVYRIIKAMPKGAVLHIHDIAILGPEYMLNITYMDNLYVCFGKKTKFLFSNTTPNTTCDIGWQLMSNVRYAAKNITQFDLEIRKLFTMVVENPDIVYPTIQETWKRFLKHFRTVYDLLSFRPVFEQYLYDVLTAFRNDNIMYAELRAGLNKLYDLNGTLYDKITFSKLYKTIIDKFVKEHPSFYRAKVIYASSRQVDKQSLVNNIEIAREISKEVPELIAGFDLIGQEDVKPLIDLAVVLDTIKDLNFFFHAGETNWFGTRTDENLIDAVLLGAKRIGHAYALTKHPIVMKNVIDKGIGLEVNLLSNIVLSLVRDVRNHPLSIFLSLDLPVVLSSDDPGVWEAEPLSDDFYVAFVGVASRSSDIRLLKTLALNSLKYSALDHLNKKNAIRAFYVQWNNFINNFDCSFY</sequence>
<dbReference type="PANTHER" id="PTHR11409:SF39">
    <property type="entry name" value="ADENOSINE DEAMINASE 2"/>
    <property type="match status" value="1"/>
</dbReference>
<dbReference type="Gene3D" id="3.20.20.140">
    <property type="entry name" value="Metal-dependent hydrolases"/>
    <property type="match status" value="1"/>
</dbReference>
<comment type="caution">
    <text evidence="12">The sequence shown here is derived from an EMBL/GenBank/DDBJ whole genome shotgun (WGS) entry which is preliminary data.</text>
</comment>
<evidence type="ECO:0000256" key="5">
    <source>
        <dbReference type="ARBA" id="ARBA00018099"/>
    </source>
</evidence>
<dbReference type="InterPro" id="IPR001365">
    <property type="entry name" value="A_deaminase_dom"/>
</dbReference>